<proteinExistence type="predicted"/>
<dbReference type="Proteomes" id="UP001055580">
    <property type="component" value="Chromosome"/>
</dbReference>
<gene>
    <name evidence="1" type="ORF">M9980_08360</name>
</gene>
<protein>
    <recommendedName>
        <fullName evidence="3">Type II secretion system protein M</fullName>
    </recommendedName>
</protein>
<evidence type="ECO:0000313" key="1">
    <source>
        <dbReference type="EMBL" id="URW74589.1"/>
    </source>
</evidence>
<organism evidence="1 2">
    <name type="scientific">Sphingomonas donggukensis</name>
    <dbReference type="NCBI Taxonomy" id="2949093"/>
    <lineage>
        <taxon>Bacteria</taxon>
        <taxon>Pseudomonadati</taxon>
        <taxon>Pseudomonadota</taxon>
        <taxon>Alphaproteobacteria</taxon>
        <taxon>Sphingomonadales</taxon>
        <taxon>Sphingomonadaceae</taxon>
        <taxon>Sphingomonas</taxon>
    </lineage>
</organism>
<dbReference type="EMBL" id="CP098401">
    <property type="protein sequence ID" value="URW74589.1"/>
    <property type="molecule type" value="Genomic_DNA"/>
</dbReference>
<accession>A0ABY4TRL4</accession>
<dbReference type="RefSeq" id="WP_250749169.1">
    <property type="nucleotide sequence ID" value="NZ_CP098401.1"/>
</dbReference>
<evidence type="ECO:0000313" key="2">
    <source>
        <dbReference type="Proteomes" id="UP001055580"/>
    </source>
</evidence>
<sequence length="151" mass="15479">MRGLPPILVALAVAAVGWALLALPVRSALGELAVTRGERARVVVHAAIDPVPAIARDQAIAIGSRAAATRALEARVRALAGRGGVLVEAVSAVDGAGLARIRLRASGSERAVVAFADALERGRPLARFDGWSIAADGASVRLEGEVAAPWR</sequence>
<reference evidence="1" key="1">
    <citation type="submission" date="2022-05" db="EMBL/GenBank/DDBJ databases">
        <title>Sphingomonas sp. strain RMG20 Genome sequencing and assembly.</title>
        <authorList>
            <person name="Kim I."/>
        </authorList>
    </citation>
    <scope>NUCLEOTIDE SEQUENCE</scope>
    <source>
        <strain evidence="1">RMG20</strain>
    </source>
</reference>
<keyword evidence="2" id="KW-1185">Reference proteome</keyword>
<name>A0ABY4TRL4_9SPHN</name>
<evidence type="ECO:0008006" key="3">
    <source>
        <dbReference type="Google" id="ProtNLM"/>
    </source>
</evidence>